<dbReference type="PANTHER" id="PTHR21087">
    <property type="entry name" value="SHIKIMATE KINASE"/>
    <property type="match status" value="1"/>
</dbReference>
<dbReference type="GO" id="GO:0008652">
    <property type="term" value="P:amino acid biosynthetic process"/>
    <property type="evidence" value="ECO:0007669"/>
    <property type="project" value="UniProtKB-KW"/>
</dbReference>
<dbReference type="PROSITE" id="PS01128">
    <property type="entry name" value="SHIKIMATE_KINASE"/>
    <property type="match status" value="1"/>
</dbReference>
<dbReference type="PANTHER" id="PTHR21087:SF16">
    <property type="entry name" value="SHIKIMATE KINASE 1, CHLOROPLASTIC"/>
    <property type="match status" value="1"/>
</dbReference>
<dbReference type="InterPro" id="IPR023000">
    <property type="entry name" value="Shikimate_kinase_CS"/>
</dbReference>
<comment type="catalytic activity">
    <reaction evidence="10">
        <text>shikimate + ATP = 3-phosphoshikimate + ADP + H(+)</text>
        <dbReference type="Rhea" id="RHEA:13121"/>
        <dbReference type="ChEBI" id="CHEBI:15378"/>
        <dbReference type="ChEBI" id="CHEBI:30616"/>
        <dbReference type="ChEBI" id="CHEBI:36208"/>
        <dbReference type="ChEBI" id="CHEBI:145989"/>
        <dbReference type="ChEBI" id="CHEBI:456216"/>
        <dbReference type="EC" id="2.7.1.71"/>
    </reaction>
</comment>
<evidence type="ECO:0000256" key="1">
    <source>
        <dbReference type="ARBA" id="ARBA00004842"/>
    </source>
</evidence>
<dbReference type="CDD" id="cd00464">
    <property type="entry name" value="SK"/>
    <property type="match status" value="1"/>
</dbReference>
<evidence type="ECO:0000256" key="9">
    <source>
        <dbReference type="ARBA" id="ARBA00023141"/>
    </source>
</evidence>
<keyword evidence="5" id="KW-0808">Transferase</keyword>
<keyword evidence="4" id="KW-0028">Amino-acid biosynthesis</keyword>
<evidence type="ECO:0000256" key="3">
    <source>
        <dbReference type="ARBA" id="ARBA00012154"/>
    </source>
</evidence>
<sequence>MTALFDSHICLVGLSGSGKSTLGPLLASQLNLGACVDLDLVVEQRLGAPASQIFAEQGEPLFRQYECEALAEALAGPAVVIAAGGGIVLDPTNRMMLKAQATVIWLRASVPDLVERLRDSEASRPLLTGDVEFALHRLAEERTALYASVADVVIDVDGLDPRTLTEAVVEELR</sequence>
<comment type="pathway">
    <text evidence="1">Metabolic intermediate biosynthesis; chorismate biosynthesis; chorismate from D-erythrose 4-phosphate and phosphoenolpyruvate: step 5/7.</text>
</comment>
<reference evidence="11" key="1">
    <citation type="submission" date="2020-05" db="EMBL/GenBank/DDBJ databases">
        <authorList>
            <person name="Chiriac C."/>
            <person name="Salcher M."/>
            <person name="Ghai R."/>
            <person name="Kavagutti S V."/>
        </authorList>
    </citation>
    <scope>NUCLEOTIDE SEQUENCE</scope>
</reference>
<keyword evidence="7" id="KW-0418">Kinase</keyword>
<gene>
    <name evidence="11" type="ORF">UFOPK2766_00794</name>
    <name evidence="12" type="ORF">UFOPK3519_00166</name>
</gene>
<dbReference type="InterPro" id="IPR027417">
    <property type="entry name" value="P-loop_NTPase"/>
</dbReference>
<name>A0A6J6SRX6_9ZZZZ</name>
<dbReference type="GO" id="GO:0005829">
    <property type="term" value="C:cytosol"/>
    <property type="evidence" value="ECO:0007669"/>
    <property type="project" value="TreeGrafter"/>
</dbReference>
<keyword evidence="8" id="KW-0067">ATP-binding</keyword>
<organism evidence="11">
    <name type="scientific">freshwater metagenome</name>
    <dbReference type="NCBI Taxonomy" id="449393"/>
    <lineage>
        <taxon>unclassified sequences</taxon>
        <taxon>metagenomes</taxon>
        <taxon>ecological metagenomes</taxon>
    </lineage>
</organism>
<dbReference type="HAMAP" id="MF_00109">
    <property type="entry name" value="Shikimate_kinase"/>
    <property type="match status" value="1"/>
</dbReference>
<evidence type="ECO:0000256" key="10">
    <source>
        <dbReference type="ARBA" id="ARBA00048567"/>
    </source>
</evidence>
<dbReference type="PRINTS" id="PR01100">
    <property type="entry name" value="SHIKIMTKNASE"/>
</dbReference>
<evidence type="ECO:0000256" key="7">
    <source>
        <dbReference type="ARBA" id="ARBA00022777"/>
    </source>
</evidence>
<evidence type="ECO:0000256" key="8">
    <source>
        <dbReference type="ARBA" id="ARBA00022840"/>
    </source>
</evidence>
<dbReference type="AlphaFoldDB" id="A0A6J6SRX6"/>
<evidence type="ECO:0000313" key="12">
    <source>
        <dbReference type="EMBL" id="CAB4889840.1"/>
    </source>
</evidence>
<dbReference type="GO" id="GO:0009073">
    <property type="term" value="P:aromatic amino acid family biosynthetic process"/>
    <property type="evidence" value="ECO:0007669"/>
    <property type="project" value="UniProtKB-KW"/>
</dbReference>
<dbReference type="GO" id="GO:0009423">
    <property type="term" value="P:chorismate biosynthetic process"/>
    <property type="evidence" value="ECO:0007669"/>
    <property type="project" value="UniProtKB-UniPathway"/>
</dbReference>
<dbReference type="Gene3D" id="3.40.50.300">
    <property type="entry name" value="P-loop containing nucleotide triphosphate hydrolases"/>
    <property type="match status" value="1"/>
</dbReference>
<evidence type="ECO:0000256" key="6">
    <source>
        <dbReference type="ARBA" id="ARBA00022741"/>
    </source>
</evidence>
<proteinExistence type="inferred from homology"/>
<dbReference type="InterPro" id="IPR000623">
    <property type="entry name" value="Shikimate_kinase/TSH1"/>
</dbReference>
<dbReference type="EMBL" id="CAFBMG010000007">
    <property type="protein sequence ID" value="CAB4889840.1"/>
    <property type="molecule type" value="Genomic_DNA"/>
</dbReference>
<dbReference type="EMBL" id="CAEZYU010000027">
    <property type="protein sequence ID" value="CAB4737435.1"/>
    <property type="molecule type" value="Genomic_DNA"/>
</dbReference>
<comment type="similarity">
    <text evidence="2">Belongs to the shikimate kinase family.</text>
</comment>
<dbReference type="GO" id="GO:0005524">
    <property type="term" value="F:ATP binding"/>
    <property type="evidence" value="ECO:0007669"/>
    <property type="project" value="UniProtKB-KW"/>
</dbReference>
<keyword evidence="6" id="KW-0547">Nucleotide-binding</keyword>
<dbReference type="EC" id="2.7.1.71" evidence="3"/>
<keyword evidence="9" id="KW-0057">Aromatic amino acid biosynthesis</keyword>
<dbReference type="Pfam" id="PF01202">
    <property type="entry name" value="SKI"/>
    <property type="match status" value="1"/>
</dbReference>
<dbReference type="SUPFAM" id="SSF52540">
    <property type="entry name" value="P-loop containing nucleoside triphosphate hydrolases"/>
    <property type="match status" value="1"/>
</dbReference>
<evidence type="ECO:0000256" key="4">
    <source>
        <dbReference type="ARBA" id="ARBA00022605"/>
    </source>
</evidence>
<evidence type="ECO:0000256" key="2">
    <source>
        <dbReference type="ARBA" id="ARBA00006997"/>
    </source>
</evidence>
<accession>A0A6J6SRX6</accession>
<protein>
    <recommendedName>
        <fullName evidence="3">shikimate kinase</fullName>
        <ecNumber evidence="3">2.7.1.71</ecNumber>
    </recommendedName>
</protein>
<dbReference type="GO" id="GO:0004765">
    <property type="term" value="F:shikimate kinase activity"/>
    <property type="evidence" value="ECO:0007669"/>
    <property type="project" value="UniProtKB-EC"/>
</dbReference>
<evidence type="ECO:0000313" key="11">
    <source>
        <dbReference type="EMBL" id="CAB4737435.1"/>
    </source>
</evidence>
<evidence type="ECO:0000256" key="5">
    <source>
        <dbReference type="ARBA" id="ARBA00022679"/>
    </source>
</evidence>
<dbReference type="UniPathway" id="UPA00053">
    <property type="reaction ID" value="UER00088"/>
</dbReference>
<dbReference type="InterPro" id="IPR031322">
    <property type="entry name" value="Shikimate/glucono_kinase"/>
</dbReference>